<feature type="domain" description="DUF6194" evidence="1">
    <location>
        <begin position="1"/>
        <end position="138"/>
    </location>
</feature>
<dbReference type="InterPro" id="IPR045676">
    <property type="entry name" value="DUF6194"/>
</dbReference>
<dbReference type="OrthoDB" id="9783727at2"/>
<evidence type="ECO:0000259" key="1">
    <source>
        <dbReference type="Pfam" id="PF19694"/>
    </source>
</evidence>
<name>A0A3E0GX99_9PSEU</name>
<organism evidence="2 3">
    <name type="scientific">Kutzneria buriramensis</name>
    <dbReference type="NCBI Taxonomy" id="1045776"/>
    <lineage>
        <taxon>Bacteria</taxon>
        <taxon>Bacillati</taxon>
        <taxon>Actinomycetota</taxon>
        <taxon>Actinomycetes</taxon>
        <taxon>Pseudonocardiales</taxon>
        <taxon>Pseudonocardiaceae</taxon>
        <taxon>Kutzneria</taxon>
    </lineage>
</organism>
<dbReference type="AlphaFoldDB" id="A0A3E0GX99"/>
<gene>
    <name evidence="2" type="ORF">BCF44_12094</name>
</gene>
<dbReference type="RefSeq" id="WP_116180439.1">
    <property type="nucleotide sequence ID" value="NZ_CP144375.1"/>
</dbReference>
<accession>A0A3E0GX99</accession>
<protein>
    <recommendedName>
        <fullName evidence="1">DUF6194 domain-containing protein</fullName>
    </recommendedName>
</protein>
<dbReference type="EMBL" id="QUNO01000020">
    <property type="protein sequence ID" value="REH33022.1"/>
    <property type="molecule type" value="Genomic_DNA"/>
</dbReference>
<sequence length="141" mass="15764">MDVDELTRHITDTFAGVRVAEHQGDLFFLYDPDGDLPPQRQLPFVTIVTGDHYDTASDLGRDGAYRVNIGLTKAGYAELITKSTVDSYTARDTLLPHPEYAGQHWVCVVNPGLRTADTVRKLVADAYEFAARKHDNRTVTR</sequence>
<dbReference type="Pfam" id="PF19694">
    <property type="entry name" value="DUF6194"/>
    <property type="match status" value="1"/>
</dbReference>
<comment type="caution">
    <text evidence="2">The sequence shown here is derived from an EMBL/GenBank/DDBJ whole genome shotgun (WGS) entry which is preliminary data.</text>
</comment>
<dbReference type="Proteomes" id="UP000256269">
    <property type="component" value="Unassembled WGS sequence"/>
</dbReference>
<reference evidence="2 3" key="1">
    <citation type="submission" date="2018-08" db="EMBL/GenBank/DDBJ databases">
        <title>Genomic Encyclopedia of Archaeal and Bacterial Type Strains, Phase II (KMG-II): from individual species to whole genera.</title>
        <authorList>
            <person name="Goeker M."/>
        </authorList>
    </citation>
    <scope>NUCLEOTIDE SEQUENCE [LARGE SCALE GENOMIC DNA]</scope>
    <source>
        <strain evidence="2 3">DSM 45791</strain>
    </source>
</reference>
<keyword evidence="3" id="KW-1185">Reference proteome</keyword>
<evidence type="ECO:0000313" key="2">
    <source>
        <dbReference type="EMBL" id="REH33022.1"/>
    </source>
</evidence>
<proteinExistence type="predicted"/>
<evidence type="ECO:0000313" key="3">
    <source>
        <dbReference type="Proteomes" id="UP000256269"/>
    </source>
</evidence>